<dbReference type="GeneID" id="38123156"/>
<comment type="caution">
    <text evidence="2">The sequence shown here is derived from an EMBL/GenBank/DDBJ whole genome shotgun (WGS) entry which is preliminary data.</text>
</comment>
<dbReference type="STRING" id="41047.A0A397G9V5"/>
<organism evidence="2 3">
    <name type="scientific">Aspergillus thermomutatus</name>
    <name type="common">Neosartorya pseudofischeri</name>
    <dbReference type="NCBI Taxonomy" id="41047"/>
    <lineage>
        <taxon>Eukaryota</taxon>
        <taxon>Fungi</taxon>
        <taxon>Dikarya</taxon>
        <taxon>Ascomycota</taxon>
        <taxon>Pezizomycotina</taxon>
        <taxon>Eurotiomycetes</taxon>
        <taxon>Eurotiomycetidae</taxon>
        <taxon>Eurotiales</taxon>
        <taxon>Aspergillaceae</taxon>
        <taxon>Aspergillus</taxon>
        <taxon>Aspergillus subgen. Fumigati</taxon>
    </lineage>
</organism>
<accession>A0A397G9V5</accession>
<dbReference type="OrthoDB" id="3182339at2759"/>
<keyword evidence="3" id="KW-1185">Reference proteome</keyword>
<evidence type="ECO:0000259" key="1">
    <source>
        <dbReference type="Pfam" id="PF20255"/>
    </source>
</evidence>
<reference evidence="2" key="1">
    <citation type="submission" date="2018-08" db="EMBL/GenBank/DDBJ databases">
        <title>Draft genome sequence of azole-resistant Aspergillus thermomutatus (Neosartorya pseudofischeri) strain HMR AF 39, isolated from a human nasal aspirate.</title>
        <authorList>
            <person name="Parent-Michaud M."/>
            <person name="Dufresne P.J."/>
            <person name="Fournier E."/>
            <person name="Martineau C."/>
            <person name="Moreira S."/>
            <person name="Perkins V."/>
            <person name="De Repentigny L."/>
            <person name="Dufresne S.F."/>
        </authorList>
    </citation>
    <scope>NUCLEOTIDE SEQUENCE [LARGE SCALE GENOMIC DNA]</scope>
    <source>
        <strain evidence="2">HMR AF 39</strain>
    </source>
</reference>
<dbReference type="Proteomes" id="UP000215305">
    <property type="component" value="Unassembled WGS sequence"/>
</dbReference>
<dbReference type="AlphaFoldDB" id="A0A397G9V5"/>
<sequence>MHESNILALTFNHVALPPQLPGNRDGDAETEKVNRELVERLLRSVNILRSVCDKSSTEVWDTIEKLLRTCILLNGNGFVNRDAALCAFKDIAPGDALILHIAQQNACLYLRRP</sequence>
<evidence type="ECO:0000313" key="2">
    <source>
        <dbReference type="EMBL" id="RHZ47792.1"/>
    </source>
</evidence>
<dbReference type="VEuPathDB" id="FungiDB:CDV56_101182"/>
<gene>
    <name evidence="2" type="ORF">CDV56_101182</name>
</gene>
<feature type="non-terminal residue" evidence="2">
    <location>
        <position position="113"/>
    </location>
</feature>
<dbReference type="InterPro" id="IPR046541">
    <property type="entry name" value="DUF6606"/>
</dbReference>
<evidence type="ECO:0000313" key="3">
    <source>
        <dbReference type="Proteomes" id="UP000215305"/>
    </source>
</evidence>
<name>A0A397G9V5_ASPTH</name>
<dbReference type="EMBL" id="NKHU02000212">
    <property type="protein sequence ID" value="RHZ47792.1"/>
    <property type="molecule type" value="Genomic_DNA"/>
</dbReference>
<proteinExistence type="predicted"/>
<dbReference type="Pfam" id="PF20255">
    <property type="entry name" value="DUF6606"/>
    <property type="match status" value="1"/>
</dbReference>
<dbReference type="RefSeq" id="XP_026611714.1">
    <property type="nucleotide sequence ID" value="XM_026754801.1"/>
</dbReference>
<feature type="domain" description="DUF6606" evidence="1">
    <location>
        <begin position="11"/>
        <end position="112"/>
    </location>
</feature>
<protein>
    <recommendedName>
        <fullName evidence="1">DUF6606 domain-containing protein</fullName>
    </recommendedName>
</protein>